<proteinExistence type="predicted"/>
<evidence type="ECO:0000313" key="1">
    <source>
        <dbReference type="EMBL" id="AQG82131.1"/>
    </source>
</evidence>
<dbReference type="RefSeq" id="WP_077133608.1">
    <property type="nucleotide sequence ID" value="NZ_CP014263.1"/>
</dbReference>
<dbReference type="AlphaFoldDB" id="A0A1P9X3E3"/>
<evidence type="ECO:0000313" key="2">
    <source>
        <dbReference type="Proteomes" id="UP000187941"/>
    </source>
</evidence>
<dbReference type="KEGG" id="smon:AWR27_24240"/>
<dbReference type="Proteomes" id="UP000187941">
    <property type="component" value="Chromosome"/>
</dbReference>
<keyword evidence="2" id="KW-1185">Reference proteome</keyword>
<organism evidence="1 2">
    <name type="scientific">Spirosoma montaniterrae</name>
    <dbReference type="NCBI Taxonomy" id="1178516"/>
    <lineage>
        <taxon>Bacteria</taxon>
        <taxon>Pseudomonadati</taxon>
        <taxon>Bacteroidota</taxon>
        <taxon>Cytophagia</taxon>
        <taxon>Cytophagales</taxon>
        <taxon>Cytophagaceae</taxon>
        <taxon>Spirosoma</taxon>
    </lineage>
</organism>
<dbReference type="EMBL" id="CP014263">
    <property type="protein sequence ID" value="AQG82131.1"/>
    <property type="molecule type" value="Genomic_DNA"/>
</dbReference>
<sequence length="84" mass="9852">MQVEDILDDMPTTPHERAELIEHLLEMIERLNQSIQRHEAYQNPDRLAIKQYAELRTKYVGQLDVLLNQFGLVVQMPDNPQPNV</sequence>
<name>A0A1P9X3E3_9BACT</name>
<dbReference type="STRING" id="1178516.AWR27_24240"/>
<protein>
    <submittedName>
        <fullName evidence="1">Uncharacterized protein</fullName>
    </submittedName>
</protein>
<dbReference type="OrthoDB" id="964507at2"/>
<reference evidence="1 2" key="1">
    <citation type="submission" date="2016-01" db="EMBL/GenBank/DDBJ databases">
        <authorList>
            <person name="Oliw E.H."/>
        </authorList>
    </citation>
    <scope>NUCLEOTIDE SEQUENCE [LARGE SCALE GENOMIC DNA]</scope>
    <source>
        <strain evidence="1 2">DY10</strain>
    </source>
</reference>
<accession>A0A1P9X3E3</accession>
<gene>
    <name evidence="1" type="ORF">AWR27_24240</name>
</gene>